<dbReference type="EMBL" id="HACA01022243">
    <property type="protein sequence ID" value="CDW39604.1"/>
    <property type="molecule type" value="Transcribed_RNA"/>
</dbReference>
<proteinExistence type="predicted"/>
<sequence>MALLHNFLRLMSFGKLNIFLGDRPGDFLVEVDLLLQYTAPHITIMKNILQLISIA</sequence>
<protein>
    <submittedName>
        <fullName evidence="1">Uncharacterized protein</fullName>
    </submittedName>
</protein>
<accession>A0A0K2UMU1</accession>
<evidence type="ECO:0000313" key="1">
    <source>
        <dbReference type="EMBL" id="CDW39604.1"/>
    </source>
</evidence>
<reference evidence="1" key="1">
    <citation type="submission" date="2014-05" db="EMBL/GenBank/DDBJ databases">
        <authorList>
            <person name="Chronopoulou M."/>
        </authorList>
    </citation>
    <scope>NUCLEOTIDE SEQUENCE</scope>
    <source>
        <tissue evidence="1">Whole organism</tissue>
    </source>
</reference>
<organism evidence="1">
    <name type="scientific">Lepeophtheirus salmonis</name>
    <name type="common">Salmon louse</name>
    <name type="synonym">Caligus salmonis</name>
    <dbReference type="NCBI Taxonomy" id="72036"/>
    <lineage>
        <taxon>Eukaryota</taxon>
        <taxon>Metazoa</taxon>
        <taxon>Ecdysozoa</taxon>
        <taxon>Arthropoda</taxon>
        <taxon>Crustacea</taxon>
        <taxon>Multicrustacea</taxon>
        <taxon>Hexanauplia</taxon>
        <taxon>Copepoda</taxon>
        <taxon>Siphonostomatoida</taxon>
        <taxon>Caligidae</taxon>
        <taxon>Lepeophtheirus</taxon>
    </lineage>
</organism>
<dbReference type="AlphaFoldDB" id="A0A0K2UMU1"/>
<name>A0A0K2UMU1_LEPSM</name>